<accession>A0A068S066</accession>
<dbReference type="Proteomes" id="UP000027586">
    <property type="component" value="Unassembled WGS sequence"/>
</dbReference>
<sequence length="181" mass="20612">MFVDQSQLLEFIPDTWMRTTSKIMMAMDTISMAAGSSSSAPKRRRSLAPSCNATSAPKMAYNDLVDKVLQLAAKMEDGDKGGRGVSAALREIQKENRTLQWHTDREWQHEANQQVADSLMTRLRRRPEYAKYNWTTSHLVNVMKRQCQNQRAAATTTPEKKSKGVYKSKHVETSVLRSHPR</sequence>
<organism evidence="2 3">
    <name type="scientific">Lichtheimia corymbifera JMRC:FSU:9682</name>
    <dbReference type="NCBI Taxonomy" id="1263082"/>
    <lineage>
        <taxon>Eukaryota</taxon>
        <taxon>Fungi</taxon>
        <taxon>Fungi incertae sedis</taxon>
        <taxon>Mucoromycota</taxon>
        <taxon>Mucoromycotina</taxon>
        <taxon>Mucoromycetes</taxon>
        <taxon>Mucorales</taxon>
        <taxon>Lichtheimiaceae</taxon>
        <taxon>Lichtheimia</taxon>
    </lineage>
</organism>
<name>A0A068S066_9FUNG</name>
<protein>
    <submittedName>
        <fullName evidence="2">Uncharacterized protein</fullName>
    </submittedName>
</protein>
<proteinExistence type="predicted"/>
<feature type="region of interest" description="Disordered" evidence="1">
    <location>
        <begin position="150"/>
        <end position="181"/>
    </location>
</feature>
<evidence type="ECO:0000256" key="1">
    <source>
        <dbReference type="SAM" id="MobiDB-lite"/>
    </source>
</evidence>
<reference evidence="2" key="1">
    <citation type="submission" date="2013-08" db="EMBL/GenBank/DDBJ databases">
        <title>Gene expansion shapes genome architecture in the human pathogen Lichtheimia corymbifera: an evolutionary genomics analysis in the ancient terrestrial Mucorales (Mucoromycotina).</title>
        <authorList>
            <person name="Schwartze V.U."/>
            <person name="Winter S."/>
            <person name="Shelest E."/>
            <person name="Marcet-Houben M."/>
            <person name="Horn F."/>
            <person name="Wehner S."/>
            <person name="Hoffmann K."/>
            <person name="Riege K."/>
            <person name="Sammeth M."/>
            <person name="Nowrousian M."/>
            <person name="Valiante V."/>
            <person name="Linde J."/>
            <person name="Jacobsen I.D."/>
            <person name="Marz M."/>
            <person name="Brakhage A.A."/>
            <person name="Gabaldon T."/>
            <person name="Bocker S."/>
            <person name="Voigt K."/>
        </authorList>
    </citation>
    <scope>NUCLEOTIDE SEQUENCE [LARGE SCALE GENOMIC DNA]</scope>
    <source>
        <strain evidence="2">FSU 9682</strain>
    </source>
</reference>
<evidence type="ECO:0000313" key="3">
    <source>
        <dbReference type="Proteomes" id="UP000027586"/>
    </source>
</evidence>
<dbReference type="EMBL" id="CBTN010000031">
    <property type="protein sequence ID" value="CDH55649.1"/>
    <property type="molecule type" value="Genomic_DNA"/>
</dbReference>
<keyword evidence="3" id="KW-1185">Reference proteome</keyword>
<dbReference type="AlphaFoldDB" id="A0A068S066"/>
<evidence type="ECO:0000313" key="2">
    <source>
        <dbReference type="EMBL" id="CDH55649.1"/>
    </source>
</evidence>
<gene>
    <name evidence="2" type="ORF">LCOR_06767.1</name>
</gene>
<dbReference type="VEuPathDB" id="FungiDB:LCOR_06767.1"/>
<comment type="caution">
    <text evidence="2">The sequence shown here is derived from an EMBL/GenBank/DDBJ whole genome shotgun (WGS) entry which is preliminary data.</text>
</comment>